<dbReference type="EMBL" id="VEVO01000002">
    <property type="protein sequence ID" value="KAF0046248.1"/>
    <property type="molecule type" value="Genomic_DNA"/>
</dbReference>
<dbReference type="Pfam" id="PF00001">
    <property type="entry name" value="7tm_1"/>
    <property type="match status" value="1"/>
</dbReference>
<dbReference type="GO" id="GO:0005886">
    <property type="term" value="C:plasma membrane"/>
    <property type="evidence" value="ECO:0007669"/>
    <property type="project" value="UniProtKB-SubCell"/>
</dbReference>
<feature type="domain" description="G-protein coupled receptors family 1 profile" evidence="10">
    <location>
        <begin position="53"/>
        <end position="312"/>
    </location>
</feature>
<proteinExistence type="predicted"/>
<dbReference type="Proteomes" id="UP000438429">
    <property type="component" value="Unassembled WGS sequence"/>
</dbReference>
<comment type="caution">
    <text evidence="11">The sequence shown here is derived from an EMBL/GenBank/DDBJ whole genome shotgun (WGS) entry which is preliminary data.</text>
</comment>
<evidence type="ECO:0000313" key="12">
    <source>
        <dbReference type="Proteomes" id="UP000438429"/>
    </source>
</evidence>
<feature type="transmembrane region" description="Helical" evidence="9">
    <location>
        <begin position="74"/>
        <end position="96"/>
    </location>
</feature>
<comment type="subcellular location">
    <subcellularLocation>
        <location evidence="1">Cell membrane</location>
        <topology evidence="1">Multi-pass membrane protein</topology>
    </subcellularLocation>
</comment>
<feature type="transmembrane region" description="Helical" evidence="9">
    <location>
        <begin position="116"/>
        <end position="139"/>
    </location>
</feature>
<dbReference type="InterPro" id="IPR017452">
    <property type="entry name" value="GPCR_Rhodpsn_7TM"/>
</dbReference>
<feature type="transmembrane region" description="Helical" evidence="9">
    <location>
        <begin position="151"/>
        <end position="172"/>
    </location>
</feature>
<keyword evidence="7" id="KW-0675">Receptor</keyword>
<dbReference type="PANTHER" id="PTHR24231:SF15">
    <property type="entry name" value="2-OXOGLUTARATE RECEPTOR 1"/>
    <property type="match status" value="1"/>
</dbReference>
<feature type="transmembrane region" description="Helical" evidence="9">
    <location>
        <begin position="206"/>
        <end position="230"/>
    </location>
</feature>
<dbReference type="PRINTS" id="PR01157">
    <property type="entry name" value="P2YPURNOCPTR"/>
</dbReference>
<accession>A0A6A4TPD1</accession>
<evidence type="ECO:0000256" key="5">
    <source>
        <dbReference type="ARBA" id="ARBA00023040"/>
    </source>
</evidence>
<evidence type="ECO:0000259" key="10">
    <source>
        <dbReference type="PROSITE" id="PS50262"/>
    </source>
</evidence>
<keyword evidence="5" id="KW-0297">G-protein coupled receptor</keyword>
<keyword evidence="3 9" id="KW-0812">Transmembrane</keyword>
<evidence type="ECO:0000313" key="11">
    <source>
        <dbReference type="EMBL" id="KAF0046248.1"/>
    </source>
</evidence>
<evidence type="ECO:0000256" key="2">
    <source>
        <dbReference type="ARBA" id="ARBA00022475"/>
    </source>
</evidence>
<dbReference type="PRINTS" id="PR00237">
    <property type="entry name" value="GPCRRHODOPSN"/>
</dbReference>
<dbReference type="GO" id="GO:0004930">
    <property type="term" value="F:G protein-coupled receptor activity"/>
    <property type="evidence" value="ECO:0007669"/>
    <property type="project" value="UniProtKB-KW"/>
</dbReference>
<reference evidence="11 12" key="1">
    <citation type="submission" date="2019-06" db="EMBL/GenBank/DDBJ databases">
        <title>Draft genomes of female and male turbot (Scophthalmus maximus).</title>
        <authorList>
            <person name="Xu H."/>
            <person name="Xu X.-W."/>
            <person name="Shao C."/>
            <person name="Chen S."/>
        </authorList>
    </citation>
    <scope>NUCLEOTIDE SEQUENCE [LARGE SCALE GENOMIC DNA]</scope>
    <source>
        <strain evidence="11">Ysfricsl-2016a</strain>
        <tissue evidence="11">Blood</tissue>
    </source>
</reference>
<dbReference type="AlphaFoldDB" id="A0A6A4TPD1"/>
<evidence type="ECO:0000256" key="3">
    <source>
        <dbReference type="ARBA" id="ARBA00022692"/>
    </source>
</evidence>
<keyword evidence="2" id="KW-1003">Cell membrane</keyword>
<keyword evidence="6 9" id="KW-0472">Membrane</keyword>
<evidence type="ECO:0000256" key="1">
    <source>
        <dbReference type="ARBA" id="ARBA00004651"/>
    </source>
</evidence>
<evidence type="ECO:0000256" key="4">
    <source>
        <dbReference type="ARBA" id="ARBA00022989"/>
    </source>
</evidence>
<dbReference type="PANTHER" id="PTHR24231">
    <property type="entry name" value="PURINOCEPTOR-RELATED G-PROTEIN COUPLED RECEPTOR"/>
    <property type="match status" value="1"/>
</dbReference>
<keyword evidence="4 9" id="KW-1133">Transmembrane helix</keyword>
<dbReference type="PROSITE" id="PS50262">
    <property type="entry name" value="G_PROTEIN_RECEP_F1_2"/>
    <property type="match status" value="1"/>
</dbReference>
<dbReference type="CDD" id="cd15375">
    <property type="entry name" value="7tmA_OXGR1"/>
    <property type="match status" value="1"/>
</dbReference>
<organism evidence="11 12">
    <name type="scientific">Scophthalmus maximus</name>
    <name type="common">Turbot</name>
    <name type="synonym">Psetta maxima</name>
    <dbReference type="NCBI Taxonomy" id="52904"/>
    <lineage>
        <taxon>Eukaryota</taxon>
        <taxon>Metazoa</taxon>
        <taxon>Chordata</taxon>
        <taxon>Craniata</taxon>
        <taxon>Vertebrata</taxon>
        <taxon>Euteleostomi</taxon>
        <taxon>Actinopterygii</taxon>
        <taxon>Neopterygii</taxon>
        <taxon>Teleostei</taxon>
        <taxon>Neoteleostei</taxon>
        <taxon>Acanthomorphata</taxon>
        <taxon>Carangaria</taxon>
        <taxon>Pleuronectiformes</taxon>
        <taxon>Pleuronectoidei</taxon>
        <taxon>Scophthalmidae</taxon>
        <taxon>Scophthalmus</taxon>
    </lineage>
</organism>
<evidence type="ECO:0000256" key="9">
    <source>
        <dbReference type="SAM" id="Phobius"/>
    </source>
</evidence>
<protein>
    <recommendedName>
        <fullName evidence="10">G-protein coupled receptors family 1 profile domain-containing protein</fullName>
    </recommendedName>
</protein>
<feature type="transmembrane region" description="Helical" evidence="9">
    <location>
        <begin position="41"/>
        <end position="62"/>
    </location>
</feature>
<dbReference type="InterPro" id="IPR000276">
    <property type="entry name" value="GPCR_Rhodpsn"/>
</dbReference>
<keyword evidence="8" id="KW-0807">Transducer</keyword>
<dbReference type="SUPFAM" id="SSF81321">
    <property type="entry name" value="Family A G protein-coupled receptor-like"/>
    <property type="match status" value="1"/>
</dbReference>
<sequence length="453" mass="51235">MAPGSWSTRLKSSAMASIIYYGEFHNCTFVDRLMQHYFLPVSYSIIFIVGLVGNVTSIGVYVTKLRPWKSSSILMVNLAVTDLLYVLSMPFLVHYYSNGDSWVLGDFMCRFVRFGFHFNLYGSILFLTCHAVFRYVVVAKPLRALQVQQKFWGIVACSAVWVIAAAEIFPMLTMISLTEHDNKTYCLDFASTIPAEGDEDTDDMRWYSLTLTTVGFLLPLVVVSMCYICIGRKLADGPSMTTSCRMRARCSTVLILVVFVVCFLPYHLLRELRIETRSRLGIPCMVERVVHAAYIVSRPLAGFNTFFNLALYTLSGDQFRGALLNTFYWKSWLTKSLSLVHVAIVSRSHSDVAAVVPVLISDAENEVCGFVVNDIMSIPPINISTVNLRLFSFDERQSRPQHSEKHFLFGDVPFKVKLRGKRETQAELELTSSYSEKLLNFALDVCVVRSTDP</sequence>
<feature type="transmembrane region" description="Helical" evidence="9">
    <location>
        <begin position="251"/>
        <end position="269"/>
    </location>
</feature>
<dbReference type="Gene3D" id="1.20.1070.10">
    <property type="entry name" value="Rhodopsin 7-helix transmembrane proteins"/>
    <property type="match status" value="1"/>
</dbReference>
<gene>
    <name evidence="11" type="ORF">F2P81_002777</name>
</gene>
<evidence type="ECO:0000256" key="7">
    <source>
        <dbReference type="ARBA" id="ARBA00023170"/>
    </source>
</evidence>
<evidence type="ECO:0000256" key="8">
    <source>
        <dbReference type="ARBA" id="ARBA00023224"/>
    </source>
</evidence>
<name>A0A6A4TPD1_SCOMX</name>
<evidence type="ECO:0000256" key="6">
    <source>
        <dbReference type="ARBA" id="ARBA00023136"/>
    </source>
</evidence>